<evidence type="ECO:0000313" key="1">
    <source>
        <dbReference type="EMBL" id="KAJ8131051.1"/>
    </source>
</evidence>
<name>A0ACC2JUB0_9PEZI</name>
<comment type="caution">
    <text evidence="1">The sequence shown here is derived from an EMBL/GenBank/DDBJ whole genome shotgun (WGS) entry which is preliminary data.</text>
</comment>
<dbReference type="Proteomes" id="UP001153332">
    <property type="component" value="Unassembled WGS sequence"/>
</dbReference>
<accession>A0ACC2JUB0</accession>
<reference evidence="1" key="1">
    <citation type="submission" date="2022-12" db="EMBL/GenBank/DDBJ databases">
        <title>Genome Sequence of Lasiodiplodia mahajangana.</title>
        <authorList>
            <person name="Buettner E."/>
        </authorList>
    </citation>
    <scope>NUCLEOTIDE SEQUENCE</scope>
    <source>
        <strain evidence="1">VT137</strain>
    </source>
</reference>
<gene>
    <name evidence="1" type="ORF">O1611_g2576</name>
</gene>
<evidence type="ECO:0000313" key="2">
    <source>
        <dbReference type="Proteomes" id="UP001153332"/>
    </source>
</evidence>
<keyword evidence="2" id="KW-1185">Reference proteome</keyword>
<sequence>MFKRRYCCQKSTAWAADGLDAEKTCCMRDASICRSGDQALLGSADDREDRDSFFDDDELPEATGQIKVAWLCLGLLRLVRSRRGSAFWSYAYGDDDSDGSDRDGSNGTINVLRTMGIVLGLKDA</sequence>
<proteinExistence type="predicted"/>
<protein>
    <submittedName>
        <fullName evidence="1">Uncharacterized protein</fullName>
    </submittedName>
</protein>
<dbReference type="EMBL" id="JAPUUL010000368">
    <property type="protein sequence ID" value="KAJ8131051.1"/>
    <property type="molecule type" value="Genomic_DNA"/>
</dbReference>
<organism evidence="1 2">
    <name type="scientific">Lasiodiplodia mahajangana</name>
    <dbReference type="NCBI Taxonomy" id="1108764"/>
    <lineage>
        <taxon>Eukaryota</taxon>
        <taxon>Fungi</taxon>
        <taxon>Dikarya</taxon>
        <taxon>Ascomycota</taxon>
        <taxon>Pezizomycotina</taxon>
        <taxon>Dothideomycetes</taxon>
        <taxon>Dothideomycetes incertae sedis</taxon>
        <taxon>Botryosphaeriales</taxon>
        <taxon>Botryosphaeriaceae</taxon>
        <taxon>Lasiodiplodia</taxon>
    </lineage>
</organism>